<dbReference type="OrthoDB" id="964818at2"/>
<sequence length="68" mass="7711">MEENTLILVSGYNSVSPKPSRRAYLNLSEEQARQRFLSIFPNCRDIKIVAVPFTDELIIQANGDITAR</sequence>
<proteinExistence type="predicted"/>
<dbReference type="RefSeq" id="WP_071501798.1">
    <property type="nucleotide sequence ID" value="NZ_MORL01000001.1"/>
</dbReference>
<dbReference type="AlphaFoldDB" id="A0A1S2VTR9"/>
<reference evidence="1 2" key="1">
    <citation type="submission" date="2016-10" db="EMBL/GenBank/DDBJ databases">
        <title>Arsenicibacter rosenii gen. nov., sp. nov., an efficient arsenic-methylating bacterium isolated from an arsenic-contaminated paddy soil.</title>
        <authorList>
            <person name="Huang K."/>
        </authorList>
    </citation>
    <scope>NUCLEOTIDE SEQUENCE [LARGE SCALE GENOMIC DNA]</scope>
    <source>
        <strain evidence="1 2">SM-1</strain>
    </source>
</reference>
<organism evidence="1 2">
    <name type="scientific">Arsenicibacter rosenii</name>
    <dbReference type="NCBI Taxonomy" id="1750698"/>
    <lineage>
        <taxon>Bacteria</taxon>
        <taxon>Pseudomonadati</taxon>
        <taxon>Bacteroidota</taxon>
        <taxon>Cytophagia</taxon>
        <taxon>Cytophagales</taxon>
        <taxon>Spirosomataceae</taxon>
        <taxon>Arsenicibacter</taxon>
    </lineage>
</organism>
<name>A0A1S2VTR9_9BACT</name>
<evidence type="ECO:0000313" key="1">
    <source>
        <dbReference type="EMBL" id="OIN61298.1"/>
    </source>
</evidence>
<accession>A0A1S2VTR9</accession>
<protein>
    <submittedName>
        <fullName evidence="1">Uncharacterized protein</fullName>
    </submittedName>
</protein>
<comment type="caution">
    <text evidence="1">The sequence shown here is derived from an EMBL/GenBank/DDBJ whole genome shotgun (WGS) entry which is preliminary data.</text>
</comment>
<gene>
    <name evidence="1" type="ORF">BLX24_02910</name>
</gene>
<keyword evidence="2" id="KW-1185">Reference proteome</keyword>
<dbReference type="EMBL" id="MORL01000001">
    <property type="protein sequence ID" value="OIN61298.1"/>
    <property type="molecule type" value="Genomic_DNA"/>
</dbReference>
<dbReference type="Proteomes" id="UP000181790">
    <property type="component" value="Unassembled WGS sequence"/>
</dbReference>
<evidence type="ECO:0000313" key="2">
    <source>
        <dbReference type="Proteomes" id="UP000181790"/>
    </source>
</evidence>